<gene>
    <name evidence="5" type="ORF">PoB_006543100</name>
</gene>
<feature type="compositionally biased region" description="Polar residues" evidence="3">
    <location>
        <begin position="404"/>
        <end position="414"/>
    </location>
</feature>
<dbReference type="Proteomes" id="UP000735302">
    <property type="component" value="Unassembled WGS sequence"/>
</dbReference>
<feature type="coiled-coil region" evidence="2">
    <location>
        <begin position="805"/>
        <end position="832"/>
    </location>
</feature>
<evidence type="ECO:0000313" key="6">
    <source>
        <dbReference type="Proteomes" id="UP000735302"/>
    </source>
</evidence>
<feature type="compositionally biased region" description="Basic and acidic residues" evidence="3">
    <location>
        <begin position="1136"/>
        <end position="1146"/>
    </location>
</feature>
<feature type="compositionally biased region" description="Basic and acidic residues" evidence="3">
    <location>
        <begin position="58"/>
        <end position="88"/>
    </location>
</feature>
<dbReference type="Pfam" id="PF07814">
    <property type="entry name" value="WAPL"/>
    <property type="match status" value="1"/>
</dbReference>
<feature type="compositionally biased region" description="Polar residues" evidence="3">
    <location>
        <begin position="315"/>
        <end position="327"/>
    </location>
</feature>
<feature type="domain" description="WAPL" evidence="4">
    <location>
        <begin position="668"/>
        <end position="1223"/>
    </location>
</feature>
<feature type="compositionally biased region" description="Basic and acidic residues" evidence="3">
    <location>
        <begin position="166"/>
        <end position="179"/>
    </location>
</feature>
<dbReference type="PANTHER" id="PTHR22100">
    <property type="entry name" value="WINGS APART-LIKE PROTEIN HOMOLOG"/>
    <property type="match status" value="1"/>
</dbReference>
<feature type="compositionally biased region" description="Basic residues" evidence="3">
    <location>
        <begin position="218"/>
        <end position="230"/>
    </location>
</feature>
<organism evidence="5 6">
    <name type="scientific">Plakobranchus ocellatus</name>
    <dbReference type="NCBI Taxonomy" id="259542"/>
    <lineage>
        <taxon>Eukaryota</taxon>
        <taxon>Metazoa</taxon>
        <taxon>Spiralia</taxon>
        <taxon>Lophotrochozoa</taxon>
        <taxon>Mollusca</taxon>
        <taxon>Gastropoda</taxon>
        <taxon>Heterobranchia</taxon>
        <taxon>Euthyneura</taxon>
        <taxon>Panpulmonata</taxon>
        <taxon>Sacoglossa</taxon>
        <taxon>Placobranchoidea</taxon>
        <taxon>Plakobranchidae</taxon>
        <taxon>Plakobranchus</taxon>
    </lineage>
</organism>
<feature type="compositionally biased region" description="Low complexity" evidence="3">
    <location>
        <begin position="145"/>
        <end position="157"/>
    </location>
</feature>
<comment type="caution">
    <text evidence="5">The sequence shown here is derived from an EMBL/GenBank/DDBJ whole genome shotgun (WGS) entry which is preliminary data.</text>
</comment>
<accession>A0AAV4D4N2</accession>
<dbReference type="PROSITE" id="PS51271">
    <property type="entry name" value="WAPL"/>
    <property type="match status" value="1"/>
</dbReference>
<proteinExistence type="inferred from homology"/>
<sequence length="1244" mass="137441">MNEEEMTSPRFTGRTYSRTRQNAASKMFDEAAGSKTVSVKAAMSLSKWGNTKIVPYRDGSDGATEAKRVKVETKGEDPFSFDTEDKRKSPVKKHVIESQQSETRYTTKLPASRININEKGARNESEQPVIRTYSRTTPKKQVPMEQLSEESPQLSSPGKSVLMRSAKSESTERKKSVKDEDSDDEIFPVQFKREPLKTYSGDVVTPVDKPDSPPPRKSNYKRKGGPRGRRPLTVSDPALIEEYKRNYAAQQLKSKPDTSTGGLNNTTVVSKKEMANSDQGTTVVVVCKPKAQVEKTEVATKYFTKTSKPKHTLTPVVSDSTQAQSHSAETRNGESTAESTPPSGEFTAPTRTSARLRSSGTPATTPEGLTSPSSAGSATSSSVSTRVTRGRSSGLESSQSASSDGNTQGDGSSGRNKRYRIFKSRTPQIEDNLKPPVFQGEGEDEESPIPSLEQEAQERPTDTSEPLETVQEMEITPESADTSSFTPEESSQVSATPEPVVAEGEVDSTCIKEPNPSAARELLAARLRNMEKNNDSDSNGEQDNLSECSEGVVSQESPSNSQKESSAEAPRRFFKSKKSLSGSSDLHKKIFSNSPQKSPAKATYNARSWYNDHEADNEKMDLSGKRSSGKGEEDIMLVKDSEKGPKLKREVHWPERKFDEAYTSLKVNKTHKELYTVVHNVKQTHEVQELGETQDFIDDVNYLLESLRDTNSTSIRCLSCLKLAGKCISPAFRMHMRAHGTVSKIFSLLHDACSDPCLALSTSTMMFMLSRDRLNMDLDQESLELMLRLNEVDAADRSSLSAANLRDLEKTKQRVQELLAELQQELHAKEIDLGFVSTGNLAMESLLSLTSRRAGEWFKEELRSAGGLDHIVDSVRTCEKSLPSDLTLDIQKSLPVLRKLDRCLRVLENISFQNSDNQSYLISYKKAALLKSCSRTLSLCQACMPSHKVLENAEDNKAVKDLPGYTVLTCILAILRVLLNITHEHKLGELDSNTESSLIESILKCLLSTQWCVPMEQRFDLAVLCLGLLINLVENRVSNRQVMMDMSIKVKRGEQLPAKSMKAVHAVVELFVLREAAAHEMEEDASVVPPPEASPNKSGEWKESDSGIQWITSSLQKVKEEMVQEQQDKSTVLAKEGGETPAKDGEGNQSILEDDEETFTKALHKAGKHMENSIVASYAGLLLGTIIMDNKNYAAAVKELIPNGDFVPMIKILKKFLNFMSLTTAFGSTDVNGITRVIEVLEAA</sequence>
<feature type="compositionally biased region" description="Polar residues" evidence="3">
    <location>
        <begin position="250"/>
        <end position="269"/>
    </location>
</feature>
<feature type="compositionally biased region" description="Polar residues" evidence="3">
    <location>
        <begin position="536"/>
        <end position="564"/>
    </location>
</feature>
<feature type="compositionally biased region" description="Low complexity" evidence="3">
    <location>
        <begin position="518"/>
        <end position="527"/>
    </location>
</feature>
<feature type="region of interest" description="Disordered" evidence="3">
    <location>
        <begin position="1081"/>
        <end position="1103"/>
    </location>
</feature>
<dbReference type="PANTHER" id="PTHR22100:SF13">
    <property type="entry name" value="WINGS APART-LIKE PROTEIN HOMOLOG"/>
    <property type="match status" value="1"/>
</dbReference>
<evidence type="ECO:0000256" key="1">
    <source>
        <dbReference type="ARBA" id="ARBA00006854"/>
    </source>
</evidence>
<evidence type="ECO:0000313" key="5">
    <source>
        <dbReference type="EMBL" id="GFO38926.1"/>
    </source>
</evidence>
<evidence type="ECO:0000259" key="4">
    <source>
        <dbReference type="PROSITE" id="PS51271"/>
    </source>
</evidence>
<feature type="compositionally biased region" description="Low complexity" evidence="3">
    <location>
        <begin position="373"/>
        <end position="403"/>
    </location>
</feature>
<name>A0AAV4D4N2_9GAST</name>
<feature type="compositionally biased region" description="Polar residues" evidence="3">
    <location>
        <begin position="333"/>
        <end position="342"/>
    </location>
</feature>
<dbReference type="InterPro" id="IPR039874">
    <property type="entry name" value="WAPL"/>
</dbReference>
<feature type="region of interest" description="Disordered" evidence="3">
    <location>
        <begin position="1125"/>
        <end position="1150"/>
    </location>
</feature>
<feature type="compositionally biased region" description="Polar residues" evidence="3">
    <location>
        <begin position="14"/>
        <end position="23"/>
    </location>
</feature>
<evidence type="ECO:0000256" key="2">
    <source>
        <dbReference type="SAM" id="Coils"/>
    </source>
</evidence>
<comment type="similarity">
    <text evidence="1">Belongs to the WAPL family.</text>
</comment>
<protein>
    <submittedName>
        <fullName evidence="5">Wings apart-like protein homolog</fullName>
    </submittedName>
</protein>
<reference evidence="5 6" key="1">
    <citation type="journal article" date="2021" name="Elife">
        <title>Chloroplast acquisition without the gene transfer in kleptoplastic sea slugs, Plakobranchus ocellatus.</title>
        <authorList>
            <person name="Maeda T."/>
            <person name="Takahashi S."/>
            <person name="Yoshida T."/>
            <person name="Shimamura S."/>
            <person name="Takaki Y."/>
            <person name="Nagai Y."/>
            <person name="Toyoda A."/>
            <person name="Suzuki Y."/>
            <person name="Arimoto A."/>
            <person name="Ishii H."/>
            <person name="Satoh N."/>
            <person name="Nishiyama T."/>
            <person name="Hasebe M."/>
            <person name="Maruyama T."/>
            <person name="Minagawa J."/>
            <person name="Obokata J."/>
            <person name="Shigenobu S."/>
        </authorList>
    </citation>
    <scope>NUCLEOTIDE SEQUENCE [LARGE SCALE GENOMIC DNA]</scope>
</reference>
<dbReference type="EMBL" id="BLXT01007365">
    <property type="protein sequence ID" value="GFO38926.1"/>
    <property type="molecule type" value="Genomic_DNA"/>
</dbReference>
<feature type="region of interest" description="Disordered" evidence="3">
    <location>
        <begin position="250"/>
        <end position="280"/>
    </location>
</feature>
<feature type="compositionally biased region" description="Polar residues" evidence="3">
    <location>
        <begin position="97"/>
        <end position="106"/>
    </location>
</feature>
<dbReference type="InterPro" id="IPR011989">
    <property type="entry name" value="ARM-like"/>
</dbReference>
<feature type="region of interest" description="Disordered" evidence="3">
    <location>
        <begin position="1"/>
        <end position="23"/>
    </location>
</feature>
<keyword evidence="6" id="KW-1185">Reference proteome</keyword>
<evidence type="ECO:0000256" key="3">
    <source>
        <dbReference type="SAM" id="MobiDB-lite"/>
    </source>
</evidence>
<dbReference type="AlphaFoldDB" id="A0AAV4D4N2"/>
<feature type="region of interest" description="Disordered" evidence="3">
    <location>
        <begin position="55"/>
        <end position="234"/>
    </location>
</feature>
<feature type="region of interest" description="Disordered" evidence="3">
    <location>
        <begin position="301"/>
        <end position="603"/>
    </location>
</feature>
<dbReference type="Gene3D" id="1.25.10.10">
    <property type="entry name" value="Leucine-rich Repeat Variant"/>
    <property type="match status" value="1"/>
</dbReference>
<dbReference type="InterPro" id="IPR012502">
    <property type="entry name" value="WAPL_dom"/>
</dbReference>
<keyword evidence="2" id="KW-0175">Coiled coil</keyword>
<dbReference type="InterPro" id="IPR022771">
    <property type="entry name" value="WAPL_C"/>
</dbReference>
<feature type="compositionally biased region" description="Polar residues" evidence="3">
    <location>
        <begin position="479"/>
        <end position="495"/>
    </location>
</feature>
<feature type="compositionally biased region" description="Polar residues" evidence="3">
    <location>
        <begin position="349"/>
        <end position="372"/>
    </location>
</feature>